<comment type="subcellular location">
    <subcellularLocation>
        <location evidence="1">Peroxisome</location>
    </subcellularLocation>
</comment>
<evidence type="ECO:0000256" key="3">
    <source>
        <dbReference type="ARBA" id="ARBA00008750"/>
    </source>
</evidence>
<dbReference type="EMBL" id="JASNJD010000004">
    <property type="protein sequence ID" value="MDK3017322.1"/>
    <property type="molecule type" value="Genomic_DNA"/>
</dbReference>
<evidence type="ECO:0000313" key="17">
    <source>
        <dbReference type="EMBL" id="MDK3017322.1"/>
    </source>
</evidence>
<evidence type="ECO:0000256" key="9">
    <source>
        <dbReference type="ARBA" id="ARBA00023140"/>
    </source>
</evidence>
<comment type="similarity">
    <text evidence="14">Belongs to the enoyl-CoA hydratase/isomerase family.</text>
</comment>
<dbReference type="PROSITE" id="PS00166">
    <property type="entry name" value="ENOYL_COA_HYDRATASE"/>
    <property type="match status" value="1"/>
</dbReference>
<evidence type="ECO:0000256" key="7">
    <source>
        <dbReference type="ARBA" id="ARBA00023027"/>
    </source>
</evidence>
<dbReference type="Pfam" id="PF00725">
    <property type="entry name" value="3HCDH"/>
    <property type="match status" value="1"/>
</dbReference>
<evidence type="ECO:0000259" key="15">
    <source>
        <dbReference type="Pfam" id="PF00725"/>
    </source>
</evidence>
<keyword evidence="7" id="KW-0520">NAD</keyword>
<dbReference type="Pfam" id="PF02737">
    <property type="entry name" value="3HCDH_N"/>
    <property type="match status" value="1"/>
</dbReference>
<evidence type="ECO:0000259" key="16">
    <source>
        <dbReference type="Pfam" id="PF02737"/>
    </source>
</evidence>
<accession>A0ABT7EY98</accession>
<dbReference type="Gene3D" id="3.90.226.10">
    <property type="entry name" value="2-enoyl-CoA Hydratase, Chain A, domain 1"/>
    <property type="match status" value="1"/>
</dbReference>
<keyword evidence="18" id="KW-1185">Reference proteome</keyword>
<feature type="domain" description="3-hydroxyacyl-CoA dehydrogenase C-terminal" evidence="15">
    <location>
        <begin position="472"/>
        <end position="556"/>
    </location>
</feature>
<dbReference type="InterPro" id="IPR008927">
    <property type="entry name" value="6-PGluconate_DH-like_C_sf"/>
</dbReference>
<comment type="pathway">
    <text evidence="2">Lipid metabolism; fatty acid beta-oxidation.</text>
</comment>
<dbReference type="Gene3D" id="3.40.50.720">
    <property type="entry name" value="NAD(P)-binding Rossmann-like Domain"/>
    <property type="match status" value="1"/>
</dbReference>
<evidence type="ECO:0000256" key="6">
    <source>
        <dbReference type="ARBA" id="ARBA00023002"/>
    </source>
</evidence>
<protein>
    <submittedName>
        <fullName evidence="17">3-hydroxyacyl-CoA dehydrogenase NAD-binding domain-containing protein</fullName>
    </submittedName>
</protein>
<evidence type="ECO:0000256" key="13">
    <source>
        <dbReference type="ARBA" id="ARBA00049556"/>
    </source>
</evidence>
<comment type="similarity">
    <text evidence="3">In the N-terminal section; belongs to the enoyl-CoA hydratase/isomerase family.</text>
</comment>
<dbReference type="InterPro" id="IPR036291">
    <property type="entry name" value="NAD(P)-bd_dom_sf"/>
</dbReference>
<dbReference type="InterPro" id="IPR006108">
    <property type="entry name" value="3HC_DH_C"/>
</dbReference>
<organism evidence="17 18">
    <name type="scientific">Pseudodonghicola flavimaris</name>
    <dbReference type="NCBI Taxonomy" id="3050036"/>
    <lineage>
        <taxon>Bacteria</taxon>
        <taxon>Pseudomonadati</taxon>
        <taxon>Pseudomonadota</taxon>
        <taxon>Alphaproteobacteria</taxon>
        <taxon>Rhodobacterales</taxon>
        <taxon>Paracoccaceae</taxon>
        <taxon>Pseudodonghicola</taxon>
    </lineage>
</organism>
<dbReference type="SUPFAM" id="SSF48179">
    <property type="entry name" value="6-phosphogluconate dehydrogenase C-terminal domain-like"/>
    <property type="match status" value="2"/>
</dbReference>
<reference evidence="17 18" key="1">
    <citation type="submission" date="2023-05" db="EMBL/GenBank/DDBJ databases">
        <title>Pseudodonghicola sp. nov.</title>
        <authorList>
            <person name="Huang J."/>
        </authorList>
    </citation>
    <scope>NUCLEOTIDE SEQUENCE [LARGE SCALE GENOMIC DNA]</scope>
    <source>
        <strain evidence="17 18">IC7</strain>
    </source>
</reference>
<dbReference type="InterPro" id="IPR001753">
    <property type="entry name" value="Enoyl-CoA_hydra/iso"/>
</dbReference>
<dbReference type="PANTHER" id="PTHR23309:SF51">
    <property type="entry name" value="3-HYDROXYACYL-COA DEHYDROGENASE-RELATED"/>
    <property type="match status" value="1"/>
</dbReference>
<dbReference type="Gene3D" id="1.10.1040.50">
    <property type="match status" value="1"/>
</dbReference>
<evidence type="ECO:0000256" key="12">
    <source>
        <dbReference type="ARBA" id="ARBA00023268"/>
    </source>
</evidence>
<gene>
    <name evidence="17" type="ORF">QO033_06510</name>
</gene>
<feature type="domain" description="3-hydroxyacyl-CoA dehydrogenase NAD binding" evidence="16">
    <location>
        <begin position="292"/>
        <end position="470"/>
    </location>
</feature>
<evidence type="ECO:0000256" key="14">
    <source>
        <dbReference type="RuleBase" id="RU003707"/>
    </source>
</evidence>
<dbReference type="InterPro" id="IPR006176">
    <property type="entry name" value="3-OHacyl-CoA_DH_NAD-bd"/>
</dbReference>
<proteinExistence type="inferred from homology"/>
<keyword evidence="9" id="KW-0576">Peroxisome</keyword>
<dbReference type="CDD" id="cd06558">
    <property type="entry name" value="crotonase-like"/>
    <property type="match status" value="1"/>
</dbReference>
<evidence type="ECO:0000256" key="4">
    <source>
        <dbReference type="ARBA" id="ARBA00022832"/>
    </source>
</evidence>
<dbReference type="InterPro" id="IPR029045">
    <property type="entry name" value="ClpP/crotonase-like_dom_sf"/>
</dbReference>
<keyword evidence="8" id="KW-0443">Lipid metabolism</keyword>
<evidence type="ECO:0000256" key="1">
    <source>
        <dbReference type="ARBA" id="ARBA00004275"/>
    </source>
</evidence>
<comment type="caution">
    <text evidence="17">The sequence shown here is derived from an EMBL/GenBank/DDBJ whole genome shotgun (WGS) entry which is preliminary data.</text>
</comment>
<sequence length="644" mass="67657">MTTPSPVCWTHSDGLAVITVDHPPLNLLSAPVRSGLARALDQIAAHPEVTAAVLRCAGRSFFSGADLSEFDQAIAQPDLPTLVAQVADFPKPLVAALHGTALGGGFELALACPARIATVSARMGLPEIRLGLIPGCGGIARLTRLAGPAVALDLVSSGRTLGAAEAQSLGLLDAVSAGDLLTDARTLARELTAGAPPRPAPAPAPADLFDSFRGRTARRFRGQTAPAEVLACVERATAVPLAEALAAETEAFHRLEQGAQSKALRHVFFAEREARRLPDLPEGTRPLPIASVGILGAGTMGRGIAMSFASAGLPVTLIDKTQDGIDRATAAIAGTYARQAGRGQITEAEAAARRDRITTGTDIGALSQVDLIVEAVFEVMEVKQQVFRQLDAIARPGAILATNTSFLEIGRIAGVTSRPGHVLGLHFFSPAHVMKLLEIVRGAETAPEVLLTAVELARRIGKVGVVVGDCHGFVGNRMLARRQAAAGALILEGATPWQVDRVLHDFGLPMGPFAMADLAGLDLGWDRETSSGASIEECLCEAGRFGQKTKAGYYDYDETGQALPSALTDRLLVTLSAQKGITRREISDAEILARCLDPMIEEGRRILAEGVAARAGDIDTIWVNGYGWPAWTGGPMYWADHRGG</sequence>
<keyword evidence="11" id="KW-0456">Lyase</keyword>
<keyword evidence="4" id="KW-0276">Fatty acid metabolism</keyword>
<dbReference type="SUPFAM" id="SSF52096">
    <property type="entry name" value="ClpP/crotonase"/>
    <property type="match status" value="1"/>
</dbReference>
<evidence type="ECO:0000256" key="10">
    <source>
        <dbReference type="ARBA" id="ARBA00023235"/>
    </source>
</evidence>
<keyword evidence="5" id="KW-0442">Lipid degradation</keyword>
<evidence type="ECO:0000256" key="2">
    <source>
        <dbReference type="ARBA" id="ARBA00005005"/>
    </source>
</evidence>
<comment type="catalytic activity">
    <reaction evidence="13">
        <text>a (3S)-3-hydroxyacyl-CoA + NAD(+) = a 3-oxoacyl-CoA + NADH + H(+)</text>
        <dbReference type="Rhea" id="RHEA:22432"/>
        <dbReference type="ChEBI" id="CHEBI:15378"/>
        <dbReference type="ChEBI" id="CHEBI:57318"/>
        <dbReference type="ChEBI" id="CHEBI:57540"/>
        <dbReference type="ChEBI" id="CHEBI:57945"/>
        <dbReference type="ChEBI" id="CHEBI:90726"/>
        <dbReference type="EC" id="1.1.1.35"/>
    </reaction>
</comment>
<dbReference type="InterPro" id="IPR018376">
    <property type="entry name" value="Enoyl-CoA_hyd/isom_CS"/>
</dbReference>
<dbReference type="Pfam" id="PF00378">
    <property type="entry name" value="ECH_1"/>
    <property type="match status" value="1"/>
</dbReference>
<evidence type="ECO:0000256" key="5">
    <source>
        <dbReference type="ARBA" id="ARBA00022963"/>
    </source>
</evidence>
<dbReference type="SUPFAM" id="SSF51735">
    <property type="entry name" value="NAD(P)-binding Rossmann-fold domains"/>
    <property type="match status" value="1"/>
</dbReference>
<keyword evidence="10" id="KW-0413">Isomerase</keyword>
<dbReference type="PANTHER" id="PTHR23309">
    <property type="entry name" value="3-HYDROXYACYL-COA DEHYROGENASE"/>
    <property type="match status" value="1"/>
</dbReference>
<name>A0ABT7EY98_9RHOB</name>
<evidence type="ECO:0000313" key="18">
    <source>
        <dbReference type="Proteomes" id="UP001243757"/>
    </source>
</evidence>
<evidence type="ECO:0000256" key="8">
    <source>
        <dbReference type="ARBA" id="ARBA00023098"/>
    </source>
</evidence>
<dbReference type="Proteomes" id="UP001243757">
    <property type="component" value="Unassembled WGS sequence"/>
</dbReference>
<evidence type="ECO:0000256" key="11">
    <source>
        <dbReference type="ARBA" id="ARBA00023239"/>
    </source>
</evidence>
<keyword evidence="12" id="KW-0511">Multifunctional enzyme</keyword>
<keyword evidence="6" id="KW-0560">Oxidoreductase</keyword>
<dbReference type="RefSeq" id="WP_284480142.1">
    <property type="nucleotide sequence ID" value="NZ_JASNJD010000004.1"/>
</dbReference>